<evidence type="ECO:0000256" key="2">
    <source>
        <dbReference type="ARBA" id="ARBA00023125"/>
    </source>
</evidence>
<proteinExistence type="predicted"/>
<keyword evidence="2" id="KW-0238">DNA-binding</keyword>
<dbReference type="PANTHER" id="PTHR30363">
    <property type="entry name" value="HTH-TYPE TRANSCRIPTIONAL REGULATOR SRLR-RELATED"/>
    <property type="match status" value="1"/>
</dbReference>
<accession>A0A6J4QN43</accession>
<dbReference type="InterPro" id="IPR036390">
    <property type="entry name" value="WH_DNA-bd_sf"/>
</dbReference>
<dbReference type="Gene3D" id="3.40.50.1360">
    <property type="match status" value="1"/>
</dbReference>
<dbReference type="EMBL" id="CADCVH010000022">
    <property type="protein sequence ID" value="CAA9449675.1"/>
    <property type="molecule type" value="Genomic_DNA"/>
</dbReference>
<evidence type="ECO:0000256" key="1">
    <source>
        <dbReference type="ARBA" id="ARBA00023015"/>
    </source>
</evidence>
<dbReference type="Pfam" id="PF08220">
    <property type="entry name" value="HTH_DeoR"/>
    <property type="match status" value="1"/>
</dbReference>
<dbReference type="InterPro" id="IPR014036">
    <property type="entry name" value="DeoR-like_C"/>
</dbReference>
<keyword evidence="1" id="KW-0805">Transcription regulation</keyword>
<dbReference type="PROSITE" id="PS00894">
    <property type="entry name" value="HTH_DEOR_1"/>
    <property type="match status" value="1"/>
</dbReference>
<dbReference type="AlphaFoldDB" id="A0A6J4QN43"/>
<organism evidence="5">
    <name type="scientific">uncultured Rubrobacteraceae bacterium</name>
    <dbReference type="NCBI Taxonomy" id="349277"/>
    <lineage>
        <taxon>Bacteria</taxon>
        <taxon>Bacillati</taxon>
        <taxon>Actinomycetota</taxon>
        <taxon>Rubrobacteria</taxon>
        <taxon>Rubrobacterales</taxon>
        <taxon>Rubrobacteraceae</taxon>
        <taxon>environmental samples</taxon>
    </lineage>
</organism>
<evidence type="ECO:0000313" key="5">
    <source>
        <dbReference type="EMBL" id="CAA9449675.1"/>
    </source>
</evidence>
<name>A0A6J4QN43_9ACTN</name>
<dbReference type="InterPro" id="IPR001034">
    <property type="entry name" value="DeoR_HTH"/>
</dbReference>
<dbReference type="InterPro" id="IPR050313">
    <property type="entry name" value="Carb_Metab_HTH_regulators"/>
</dbReference>
<dbReference type="SUPFAM" id="SSF100950">
    <property type="entry name" value="NagB/RpiA/CoA transferase-like"/>
    <property type="match status" value="1"/>
</dbReference>
<dbReference type="SMART" id="SM01134">
    <property type="entry name" value="DeoRC"/>
    <property type="match status" value="1"/>
</dbReference>
<dbReference type="InterPro" id="IPR036388">
    <property type="entry name" value="WH-like_DNA-bd_sf"/>
</dbReference>
<evidence type="ECO:0000256" key="3">
    <source>
        <dbReference type="ARBA" id="ARBA00023163"/>
    </source>
</evidence>
<dbReference type="InterPro" id="IPR037171">
    <property type="entry name" value="NagB/RpiA_transferase-like"/>
</dbReference>
<feature type="domain" description="HTH deoR-type" evidence="4">
    <location>
        <begin position="3"/>
        <end position="58"/>
    </location>
</feature>
<dbReference type="PROSITE" id="PS51000">
    <property type="entry name" value="HTH_DEOR_2"/>
    <property type="match status" value="1"/>
</dbReference>
<dbReference type="Pfam" id="PF00455">
    <property type="entry name" value="DeoRC"/>
    <property type="match status" value="1"/>
</dbReference>
<evidence type="ECO:0000259" key="4">
    <source>
        <dbReference type="PROSITE" id="PS51000"/>
    </source>
</evidence>
<dbReference type="SUPFAM" id="SSF46785">
    <property type="entry name" value="Winged helix' DNA-binding domain"/>
    <property type="match status" value="1"/>
</dbReference>
<keyword evidence="3" id="KW-0804">Transcription</keyword>
<dbReference type="SMART" id="SM00420">
    <property type="entry name" value="HTH_DEOR"/>
    <property type="match status" value="1"/>
</dbReference>
<reference evidence="5" key="1">
    <citation type="submission" date="2020-02" db="EMBL/GenBank/DDBJ databases">
        <authorList>
            <person name="Meier V. D."/>
        </authorList>
    </citation>
    <scope>NUCLEOTIDE SEQUENCE</scope>
    <source>
        <strain evidence="5">AVDCRST_MAG02</strain>
    </source>
</reference>
<sequence length="263" mass="27884">MIAEQRRRSILEELERLESVSVALLSERFGVSDMTIRRDLDALSSRNLLRKVHGGAVPVGASAGGKAAVEPHFAQKRSLNQPEKQAIAREASALIEVGDTVALSAGTTTWTVAAGLLPEKQDLTFITNSTNIALTLQENGWDHIVLSGGIFRTPSDALVGPYADRTLSNLNADVLFLGVHGIHPKAGLTTPNIAEAETNRCLVEAAQRVVVVADSSKLGVVALAEIVPLSQADFIVTDEGAPEEMLNAIRLAGVEVIVAKARG</sequence>
<gene>
    <name evidence="5" type="ORF">AVDCRST_MAG02-788</name>
</gene>
<dbReference type="PANTHER" id="PTHR30363:SF44">
    <property type="entry name" value="AGA OPERON TRANSCRIPTIONAL REPRESSOR-RELATED"/>
    <property type="match status" value="1"/>
</dbReference>
<dbReference type="InterPro" id="IPR018356">
    <property type="entry name" value="Tscrpt_reg_HTH_DeoR_CS"/>
</dbReference>
<protein>
    <recommendedName>
        <fullName evidence="4">HTH deoR-type domain-containing protein</fullName>
    </recommendedName>
</protein>
<dbReference type="GO" id="GO:0003677">
    <property type="term" value="F:DNA binding"/>
    <property type="evidence" value="ECO:0007669"/>
    <property type="project" value="UniProtKB-KW"/>
</dbReference>
<dbReference type="PRINTS" id="PR00037">
    <property type="entry name" value="HTHLACR"/>
</dbReference>
<dbReference type="GO" id="GO:0003700">
    <property type="term" value="F:DNA-binding transcription factor activity"/>
    <property type="evidence" value="ECO:0007669"/>
    <property type="project" value="InterPro"/>
</dbReference>
<dbReference type="Gene3D" id="1.10.10.10">
    <property type="entry name" value="Winged helix-like DNA-binding domain superfamily/Winged helix DNA-binding domain"/>
    <property type="match status" value="1"/>
</dbReference>